<sequence>MKYNTVAIEYVPQLNKGMKTVLCSRFVSEYGFLGGREVIELIVNDLLKIVHDHELPFSNVKKGQIVWQAVAKDETASYAKSMSKTKTVPVVLTLVSDDDIKMRINGTPINKIRKVVIERILKEAYEQGGVLNQPDVAILLSVTRPAVGKLISEIQKESGAMLPYRGTIHDLGPTITHKREIVRLRLQKMSTPEISRRTYHSEDAVDHYINDFERVARIADIFEPIDVAFITNLSLSLVNEYLDLKKEFIDGAKEL</sequence>
<dbReference type="Pfam" id="PF07900">
    <property type="entry name" value="DUF1670"/>
    <property type="match status" value="1"/>
</dbReference>
<reference evidence="1 2" key="1">
    <citation type="journal article" date="2013" name="Nature">
        <title>Anaerobic oxidation of methane coupled to nitrate reduction in a novel archaeal lineage.</title>
        <authorList>
            <person name="Haroon M.F."/>
            <person name="Hu S."/>
            <person name="Shi Y."/>
            <person name="Imelfort M."/>
            <person name="Keller J."/>
            <person name="Hugenholtz P."/>
            <person name="Yuan Z."/>
            <person name="Tyson G.W."/>
        </authorList>
    </citation>
    <scope>NUCLEOTIDE SEQUENCE [LARGE SCALE GENOMIC DNA]</scope>
    <source>
        <strain evidence="1 2">ANME-2d</strain>
    </source>
</reference>
<dbReference type="RefSeq" id="WP_048089641.1">
    <property type="nucleotide sequence ID" value="NZ_JMIY01000002.1"/>
</dbReference>
<dbReference type="InterPro" id="IPR012872">
    <property type="entry name" value="DUF1670"/>
</dbReference>
<dbReference type="OrthoDB" id="135349at2157"/>
<protein>
    <recommendedName>
        <fullName evidence="3">DUF1670 domain-containing protein</fullName>
    </recommendedName>
</protein>
<comment type="caution">
    <text evidence="1">The sequence shown here is derived from an EMBL/GenBank/DDBJ whole genome shotgun (WGS) entry which is preliminary data.</text>
</comment>
<dbReference type="EMBL" id="JMIY01000002">
    <property type="protein sequence ID" value="KCZ72693.1"/>
    <property type="molecule type" value="Genomic_DNA"/>
</dbReference>
<keyword evidence="2" id="KW-1185">Reference proteome</keyword>
<name>A0A062V7Y6_9EURY</name>
<organism evidence="1 2">
    <name type="scientific">Candidatus Methanoperedens nitratireducens</name>
    <dbReference type="NCBI Taxonomy" id="1392998"/>
    <lineage>
        <taxon>Archaea</taxon>
        <taxon>Methanobacteriati</taxon>
        <taxon>Methanobacteriota</taxon>
        <taxon>Stenosarchaea group</taxon>
        <taxon>Methanomicrobia</taxon>
        <taxon>Methanosarcinales</taxon>
        <taxon>ANME-2 cluster</taxon>
        <taxon>Candidatus Methanoperedentaceae</taxon>
        <taxon>Candidatus Methanoperedens</taxon>
    </lineage>
</organism>
<evidence type="ECO:0000313" key="1">
    <source>
        <dbReference type="EMBL" id="KCZ72693.1"/>
    </source>
</evidence>
<dbReference type="AlphaFoldDB" id="A0A062V7Y6"/>
<proteinExistence type="predicted"/>
<evidence type="ECO:0000313" key="2">
    <source>
        <dbReference type="Proteomes" id="UP000027153"/>
    </source>
</evidence>
<evidence type="ECO:0008006" key="3">
    <source>
        <dbReference type="Google" id="ProtNLM"/>
    </source>
</evidence>
<accession>A0A062V7Y6</accession>
<dbReference type="Proteomes" id="UP000027153">
    <property type="component" value="Unassembled WGS sequence"/>
</dbReference>
<gene>
    <name evidence="1" type="ORF">ANME2D_01124</name>
</gene>